<evidence type="ECO:0000313" key="2">
    <source>
        <dbReference type="EMBL" id="SBV36236.1"/>
    </source>
</evidence>
<gene>
    <name evidence="2" type="ORF">STPYR_11166</name>
</gene>
<reference evidence="2" key="1">
    <citation type="submission" date="2016-03" db="EMBL/GenBank/DDBJ databases">
        <authorList>
            <person name="Ploux O."/>
        </authorList>
    </citation>
    <scope>NUCLEOTIDE SEQUENCE</scope>
    <source>
        <strain evidence="2">UC10</strain>
    </source>
</reference>
<evidence type="ECO:0000256" key="1">
    <source>
        <dbReference type="SAM" id="Phobius"/>
    </source>
</evidence>
<dbReference type="SUPFAM" id="SSF52540">
    <property type="entry name" value="P-loop containing nucleoside triphosphate hydrolases"/>
    <property type="match status" value="1"/>
</dbReference>
<dbReference type="InterPro" id="IPR027417">
    <property type="entry name" value="P-loop_NTPase"/>
</dbReference>
<name>A0A1Y5Q5S4_9GAMM</name>
<protein>
    <submittedName>
        <fullName evidence="2">Uncharacterized protein</fullName>
    </submittedName>
</protein>
<dbReference type="EMBL" id="FLTS01000001">
    <property type="protein sequence ID" value="SBV36236.1"/>
    <property type="molecule type" value="Genomic_DNA"/>
</dbReference>
<keyword evidence="1" id="KW-1133">Transmembrane helix</keyword>
<feature type="transmembrane region" description="Helical" evidence="1">
    <location>
        <begin position="162"/>
        <end position="184"/>
    </location>
</feature>
<dbReference type="AlphaFoldDB" id="A0A1Y5Q5S4"/>
<dbReference type="Gene3D" id="3.40.50.300">
    <property type="entry name" value="P-loop containing nucleotide triphosphate hydrolases"/>
    <property type="match status" value="1"/>
</dbReference>
<sequence>MPVKPARPRFRGWRLLALATLTWFFGSLLFAPMLNPWVAWRIRTDGPTLMLLQQANIEMMLVREELHSHWLIHHQWPDEARLPGVHDPAEALLEIDVPATHEVRFRYTSRFPANSRLRGTALIQRFDTQTQAWSCRPGNPSPPSRLLGHDCRDSTPWSIIEWLTLILVLALLAMAGIAALWFFVRPAVATIIREPRNLFRQPVTALPRLNRQLGWLRARSAVLETAGVPSQRWRDALEYPGDDAEARAKRLAACMGAESTATHDWALPGHVHLWRLPLTLPVALERLWLYLPDPALPADRIVALLRSLPSGQDVVLVVSPAIEADAALLDFTRDPANLCVCLDQATQTEWLLKPSAAPVLVAQLARQLQVTRISPYQTRGGVTRPAAFFGRDALLARVLNREPGNYLLVGGRQLGKTSLMKAIERRFDGHPRVHCRYLSLRDHRLGARLAAELALPADTDLDALIEALAARSGGRRLLLLVDETDLFMRAEAESGYGQLSALRALSESGRCHFMLAGFWDLYEAAMHDYASPIRNFGEVIHLGGLERDACIALATEPMARLGIHFNDGALPATLATACGQRANLVAIVCQQALENMDRGQRLIDQRQMQAAMQSEAVLDALAGWARLSPEPTASRIDRIVVYRAAQTHFARGDALTLPGLLRDFDHAGIAIEAEALRRSLSRLQLAYVLKRDGDGEQLRFAVPLFAMQFQPGEVDALLERELRSMRDGIPAQDNRA</sequence>
<keyword evidence="1" id="KW-0472">Membrane</keyword>
<keyword evidence="1" id="KW-0812">Transmembrane</keyword>
<proteinExistence type="predicted"/>
<organism evidence="2">
    <name type="scientific">uncultured Stenotrophomonas sp</name>
    <dbReference type="NCBI Taxonomy" id="165438"/>
    <lineage>
        <taxon>Bacteria</taxon>
        <taxon>Pseudomonadati</taxon>
        <taxon>Pseudomonadota</taxon>
        <taxon>Gammaproteobacteria</taxon>
        <taxon>Lysobacterales</taxon>
        <taxon>Lysobacteraceae</taxon>
        <taxon>Stenotrophomonas</taxon>
        <taxon>environmental samples</taxon>
    </lineage>
</organism>
<accession>A0A1Y5Q5S4</accession>